<keyword evidence="2" id="KW-1185">Reference proteome</keyword>
<proteinExistence type="predicted"/>
<reference evidence="1 2" key="1">
    <citation type="submission" date="2018-03" db="EMBL/GenBank/DDBJ databases">
        <title>Genomic Encyclopedia of Type Strains, Phase III (KMG-III): the genomes of soil and plant-associated and newly described type strains.</title>
        <authorList>
            <person name="Whitman W."/>
        </authorList>
    </citation>
    <scope>NUCLEOTIDE SEQUENCE [LARGE SCALE GENOMIC DNA]</scope>
    <source>
        <strain evidence="1 2">VKM Ac-1602</strain>
    </source>
</reference>
<dbReference type="Pfam" id="PF08713">
    <property type="entry name" value="DNA_alkylation"/>
    <property type="match status" value="1"/>
</dbReference>
<dbReference type="EMBL" id="QGDV01000008">
    <property type="protein sequence ID" value="PWJ63279.1"/>
    <property type="molecule type" value="Genomic_DNA"/>
</dbReference>
<dbReference type="InterPro" id="IPR014825">
    <property type="entry name" value="DNA_alkylation"/>
</dbReference>
<name>A0ABX5LFN6_9MICO</name>
<gene>
    <name evidence="1" type="ORF">B0H03_10883</name>
</gene>
<accession>A0ABX5LFN6</accession>
<dbReference type="Gene3D" id="1.25.10.90">
    <property type="match status" value="1"/>
</dbReference>
<dbReference type="Proteomes" id="UP000245674">
    <property type="component" value="Unassembled WGS sequence"/>
</dbReference>
<organism evidence="1 2">
    <name type="scientific">Rathayibacter iranicus NCPPB 2253 = VKM Ac-1602</name>
    <dbReference type="NCBI Taxonomy" id="1328868"/>
    <lineage>
        <taxon>Bacteria</taxon>
        <taxon>Bacillati</taxon>
        <taxon>Actinomycetota</taxon>
        <taxon>Actinomycetes</taxon>
        <taxon>Micrococcales</taxon>
        <taxon>Microbacteriaceae</taxon>
        <taxon>Rathayibacter</taxon>
    </lineage>
</organism>
<dbReference type="SUPFAM" id="SSF48371">
    <property type="entry name" value="ARM repeat"/>
    <property type="match status" value="1"/>
</dbReference>
<evidence type="ECO:0000313" key="1">
    <source>
        <dbReference type="EMBL" id="PWJ63279.1"/>
    </source>
</evidence>
<dbReference type="InterPro" id="IPR016024">
    <property type="entry name" value="ARM-type_fold"/>
</dbReference>
<protein>
    <submittedName>
        <fullName evidence="1">DNA alkylation repair enzyme</fullName>
    </submittedName>
</protein>
<sequence>MGQPLTAGRLSHSVGVSAPGEFIRSALDYEGDVWRAQEVRERLGAGLDSTGASVGAVRGTVRDALRTFRGLSHDDVTALSTELWNPPVFEPRLAAVVLLQSRAALLRGLDLTRLEGFARDSRVDELSDPLARDVIAPLLAGLAGAAQTRADAALDRWATEGGRLKSVATPARDDLHNQG</sequence>
<comment type="caution">
    <text evidence="1">The sequence shown here is derived from an EMBL/GenBank/DDBJ whole genome shotgun (WGS) entry which is preliminary data.</text>
</comment>
<evidence type="ECO:0000313" key="2">
    <source>
        <dbReference type="Proteomes" id="UP000245674"/>
    </source>
</evidence>